<proteinExistence type="predicted"/>
<organism evidence="1 2">
    <name type="scientific">Liparis tanakae</name>
    <name type="common">Tanaka's snailfish</name>
    <dbReference type="NCBI Taxonomy" id="230148"/>
    <lineage>
        <taxon>Eukaryota</taxon>
        <taxon>Metazoa</taxon>
        <taxon>Chordata</taxon>
        <taxon>Craniata</taxon>
        <taxon>Vertebrata</taxon>
        <taxon>Euteleostomi</taxon>
        <taxon>Actinopterygii</taxon>
        <taxon>Neopterygii</taxon>
        <taxon>Teleostei</taxon>
        <taxon>Neoteleostei</taxon>
        <taxon>Acanthomorphata</taxon>
        <taxon>Eupercaria</taxon>
        <taxon>Perciformes</taxon>
        <taxon>Cottioidei</taxon>
        <taxon>Cottales</taxon>
        <taxon>Liparidae</taxon>
        <taxon>Liparis</taxon>
    </lineage>
</organism>
<name>A0A4Z2IKJ6_9TELE</name>
<evidence type="ECO:0000313" key="1">
    <source>
        <dbReference type="EMBL" id="TNN78529.1"/>
    </source>
</evidence>
<dbReference type="Proteomes" id="UP000314294">
    <property type="component" value="Unassembled WGS sequence"/>
</dbReference>
<accession>A0A4Z2IKJ6</accession>
<gene>
    <name evidence="1" type="ORF">EYF80_011312</name>
</gene>
<sequence length="236" mass="25885">MPLRPEGLNHEGPSWSRLSLHARAGGAWEAWALLWAEEVEVEERSVKGFADLSSVWDILWRHSSEHRPVHPLLLHALFLGLQLTEGAAIFLQLTLQPWHLPLGQHLLLFLQTQNPNQSAHADTTGSDLLLAAEFIQHAASIFQLSLQFGAVRVHLSDALPVDLSLLCEGLLEAAGLFHPLQRLQLLAEHGVALLQDSRPVDVAVKATVELLKALPALDGGDAGRGFKVHGFLIEDI</sequence>
<dbReference type="EMBL" id="SRLO01000073">
    <property type="protein sequence ID" value="TNN78529.1"/>
    <property type="molecule type" value="Genomic_DNA"/>
</dbReference>
<dbReference type="AlphaFoldDB" id="A0A4Z2IKJ6"/>
<evidence type="ECO:0000313" key="2">
    <source>
        <dbReference type="Proteomes" id="UP000314294"/>
    </source>
</evidence>
<keyword evidence="2" id="KW-1185">Reference proteome</keyword>
<reference evidence="1 2" key="1">
    <citation type="submission" date="2019-03" db="EMBL/GenBank/DDBJ databases">
        <title>First draft genome of Liparis tanakae, snailfish: a comprehensive survey of snailfish specific genes.</title>
        <authorList>
            <person name="Kim W."/>
            <person name="Song I."/>
            <person name="Jeong J.-H."/>
            <person name="Kim D."/>
            <person name="Kim S."/>
            <person name="Ryu S."/>
            <person name="Song J.Y."/>
            <person name="Lee S.K."/>
        </authorList>
    </citation>
    <scope>NUCLEOTIDE SEQUENCE [LARGE SCALE GENOMIC DNA]</scope>
    <source>
        <tissue evidence="1">Muscle</tissue>
    </source>
</reference>
<protein>
    <submittedName>
        <fullName evidence="1">Uncharacterized protein</fullName>
    </submittedName>
</protein>
<comment type="caution">
    <text evidence="1">The sequence shown here is derived from an EMBL/GenBank/DDBJ whole genome shotgun (WGS) entry which is preliminary data.</text>
</comment>